<comment type="similarity">
    <text evidence="2">Belongs to the peptidase M13 family.</text>
</comment>
<evidence type="ECO:0000313" key="4">
    <source>
        <dbReference type="EMBL" id="RZB39536.1"/>
    </source>
</evidence>
<dbReference type="GO" id="GO:0005886">
    <property type="term" value="C:plasma membrane"/>
    <property type="evidence" value="ECO:0007669"/>
    <property type="project" value="UniProtKB-SubCell"/>
</dbReference>
<dbReference type="Gene3D" id="1.10.1380.10">
    <property type="entry name" value="Neutral endopeptidase , domain2"/>
    <property type="match status" value="1"/>
</dbReference>
<sequence length="537" mass="61912">CTNYYGNRICTSEECLRSAANLRLSLDFSVDPCDDFYKYTCGRWSEEHPNHGWFPSFSAFSTISERILIAIENFLTSEEEEDEPLSVKQTRSFYKSCMDLVYKYLQEVGLPQIPSLLTKTDEEIADFKFDWLKADAVIKKTFAMDVLIGFGVDANIYNRSENVMYIGVPGQRCPLPSPFKNKNKKVHKTDGKETDFEELRKTANTNIIKFVLTTVIKNATSEEPKEDLLQQATEVLLNMTLHVDELITNFTDFSEDPHPQAIKEYQTKTNELLINNLNKDYPEIWQKYISYLFDGVNVTINFDKDVFYLGDSDDSYLPKIIGYVLTTSDIYLELYMWWVTVFAMIINTSSDVVEYILKQTAPFYTGSAVLRSRSLDCSSLVNSFMGMAVSYGVADRTFSNKTKPKVEQMLYDIKNAFVEHVNSLNWMDKETKEATLEKSKEMISFIGYPEWLFQKGALDVYYKGIVVNNDTYLENMMAFIKSYMPSKFEDLRTINQRNWSTDPTTVNAFNSFPDNAISVSSDGDFIFSYLSFRLRVS</sequence>
<dbReference type="PROSITE" id="PS51885">
    <property type="entry name" value="NEPRILYSIN"/>
    <property type="match status" value="1"/>
</dbReference>
<dbReference type="PANTHER" id="PTHR11733">
    <property type="entry name" value="ZINC METALLOPROTEASE FAMILY M13 NEPRILYSIN-RELATED"/>
    <property type="match status" value="1"/>
</dbReference>
<dbReference type="Pfam" id="PF05649">
    <property type="entry name" value="Peptidase_M13_N"/>
    <property type="match status" value="1"/>
</dbReference>
<evidence type="ECO:0000256" key="1">
    <source>
        <dbReference type="ARBA" id="ARBA00004401"/>
    </source>
</evidence>
<dbReference type="EMBL" id="QDEB01127570">
    <property type="protein sequence ID" value="RZB39536.1"/>
    <property type="molecule type" value="Genomic_DNA"/>
</dbReference>
<dbReference type="STRING" id="1661398.A0A482V8R5"/>
<evidence type="ECO:0000313" key="5">
    <source>
        <dbReference type="Proteomes" id="UP000292052"/>
    </source>
</evidence>
<dbReference type="CDD" id="cd08662">
    <property type="entry name" value="M13"/>
    <property type="match status" value="1"/>
</dbReference>
<feature type="non-terminal residue" evidence="4">
    <location>
        <position position="537"/>
    </location>
</feature>
<reference evidence="4 5" key="1">
    <citation type="submission" date="2017-03" db="EMBL/GenBank/DDBJ databases">
        <title>Genome of the blue death feigning beetle - Asbolus verrucosus.</title>
        <authorList>
            <person name="Rider S.D."/>
        </authorList>
    </citation>
    <scope>NUCLEOTIDE SEQUENCE [LARGE SCALE GENOMIC DNA]</scope>
    <source>
        <strain evidence="4">Butters</strain>
        <tissue evidence="4">Head and leg muscle</tissue>
    </source>
</reference>
<dbReference type="OrthoDB" id="6475849at2759"/>
<dbReference type="InterPro" id="IPR000718">
    <property type="entry name" value="Peptidase_M13"/>
</dbReference>
<evidence type="ECO:0000256" key="2">
    <source>
        <dbReference type="ARBA" id="ARBA00007357"/>
    </source>
</evidence>
<dbReference type="PANTHER" id="PTHR11733:SF133">
    <property type="entry name" value="PHOSPHATE-REGULATING NEUTRAL ENDOPEPTIDASE PHEX"/>
    <property type="match status" value="1"/>
</dbReference>
<feature type="non-terminal residue" evidence="4">
    <location>
        <position position="1"/>
    </location>
</feature>
<dbReference type="Proteomes" id="UP000292052">
    <property type="component" value="Unassembled WGS sequence"/>
</dbReference>
<organism evidence="4 5">
    <name type="scientific">Asbolus verrucosus</name>
    <name type="common">Desert ironclad beetle</name>
    <dbReference type="NCBI Taxonomy" id="1661398"/>
    <lineage>
        <taxon>Eukaryota</taxon>
        <taxon>Metazoa</taxon>
        <taxon>Ecdysozoa</taxon>
        <taxon>Arthropoda</taxon>
        <taxon>Hexapoda</taxon>
        <taxon>Insecta</taxon>
        <taxon>Pterygota</taxon>
        <taxon>Neoptera</taxon>
        <taxon>Endopterygota</taxon>
        <taxon>Coleoptera</taxon>
        <taxon>Polyphaga</taxon>
        <taxon>Cucujiformia</taxon>
        <taxon>Tenebrionidae</taxon>
        <taxon>Pimeliinae</taxon>
        <taxon>Asbolus</taxon>
    </lineage>
</organism>
<keyword evidence="5" id="KW-1185">Reference proteome</keyword>
<protein>
    <submittedName>
        <fullName evidence="4">Neprilysin-like</fullName>
    </submittedName>
</protein>
<evidence type="ECO:0000259" key="3">
    <source>
        <dbReference type="Pfam" id="PF05649"/>
    </source>
</evidence>
<accession>A0A482V8R5</accession>
<dbReference type="SUPFAM" id="SSF55486">
    <property type="entry name" value="Metalloproteases ('zincins'), catalytic domain"/>
    <property type="match status" value="1"/>
</dbReference>
<dbReference type="InterPro" id="IPR008753">
    <property type="entry name" value="Peptidase_M13_N"/>
</dbReference>
<comment type="caution">
    <text evidence="4">The sequence shown here is derived from an EMBL/GenBank/DDBJ whole genome shotgun (WGS) entry which is preliminary data.</text>
</comment>
<dbReference type="GO" id="GO:0004222">
    <property type="term" value="F:metalloendopeptidase activity"/>
    <property type="evidence" value="ECO:0007669"/>
    <property type="project" value="InterPro"/>
</dbReference>
<feature type="domain" description="Peptidase M13 N-terminal" evidence="3">
    <location>
        <begin position="32"/>
        <end position="449"/>
    </location>
</feature>
<dbReference type="InterPro" id="IPR042089">
    <property type="entry name" value="Peptidase_M13_dom_2"/>
</dbReference>
<proteinExistence type="inferred from homology"/>
<dbReference type="AlphaFoldDB" id="A0A482V8R5"/>
<comment type="subcellular location">
    <subcellularLocation>
        <location evidence="1">Cell membrane</location>
        <topology evidence="1">Single-pass type II membrane protein</topology>
    </subcellularLocation>
</comment>
<name>A0A482V8R5_ASBVE</name>
<dbReference type="GO" id="GO:0016485">
    <property type="term" value="P:protein processing"/>
    <property type="evidence" value="ECO:0007669"/>
    <property type="project" value="TreeGrafter"/>
</dbReference>
<gene>
    <name evidence="4" type="ORF">BDFB_007162</name>
</gene>